<dbReference type="Proteomes" id="UP001374584">
    <property type="component" value="Unassembled WGS sequence"/>
</dbReference>
<name>A0AAN9LU19_PHACN</name>
<dbReference type="GO" id="GO:0009699">
    <property type="term" value="P:phenylpropanoid biosynthetic process"/>
    <property type="evidence" value="ECO:0007669"/>
    <property type="project" value="UniProtKB-ARBA"/>
</dbReference>
<keyword evidence="4" id="KW-0052">Apoplast</keyword>
<evidence type="ECO:0000256" key="3">
    <source>
        <dbReference type="ARBA" id="ARBA00022525"/>
    </source>
</evidence>
<evidence type="ECO:0000256" key="2">
    <source>
        <dbReference type="ARBA" id="ARBA00011738"/>
    </source>
</evidence>
<proteinExistence type="inferred from homology"/>
<comment type="subunit">
    <text evidence="2 4">Homodimer.</text>
</comment>
<keyword evidence="7" id="KW-1185">Reference proteome</keyword>
<dbReference type="InterPro" id="IPR004265">
    <property type="entry name" value="Dirigent"/>
</dbReference>
<dbReference type="InterPro" id="IPR044859">
    <property type="entry name" value="Allene_oxi_cyc_Dirigent"/>
</dbReference>
<evidence type="ECO:0000313" key="6">
    <source>
        <dbReference type="EMBL" id="KAK7342091.1"/>
    </source>
</evidence>
<accession>A0AAN9LU19</accession>
<evidence type="ECO:0000256" key="1">
    <source>
        <dbReference type="ARBA" id="ARBA00010746"/>
    </source>
</evidence>
<protein>
    <recommendedName>
        <fullName evidence="4">Dirigent protein</fullName>
    </recommendedName>
</protein>
<dbReference type="AlphaFoldDB" id="A0AAN9LU19"/>
<comment type="function">
    <text evidence="4">Dirigent proteins impart stereoselectivity on the phenoxy radical-coupling reaction, yielding optically active lignans from two molecules of coniferyl alcohol in the biosynthesis of lignans, flavonolignans, and alkaloids and thus plays a central role in plant secondary metabolism.</text>
</comment>
<evidence type="ECO:0000313" key="7">
    <source>
        <dbReference type="Proteomes" id="UP001374584"/>
    </source>
</evidence>
<keyword evidence="5" id="KW-0175">Coiled coil</keyword>
<organism evidence="6 7">
    <name type="scientific">Phaseolus coccineus</name>
    <name type="common">Scarlet runner bean</name>
    <name type="synonym">Phaseolus multiflorus</name>
    <dbReference type="NCBI Taxonomy" id="3886"/>
    <lineage>
        <taxon>Eukaryota</taxon>
        <taxon>Viridiplantae</taxon>
        <taxon>Streptophyta</taxon>
        <taxon>Embryophyta</taxon>
        <taxon>Tracheophyta</taxon>
        <taxon>Spermatophyta</taxon>
        <taxon>Magnoliopsida</taxon>
        <taxon>eudicotyledons</taxon>
        <taxon>Gunneridae</taxon>
        <taxon>Pentapetalae</taxon>
        <taxon>rosids</taxon>
        <taxon>fabids</taxon>
        <taxon>Fabales</taxon>
        <taxon>Fabaceae</taxon>
        <taxon>Papilionoideae</taxon>
        <taxon>50 kb inversion clade</taxon>
        <taxon>NPAAA clade</taxon>
        <taxon>indigoferoid/millettioid clade</taxon>
        <taxon>Phaseoleae</taxon>
        <taxon>Phaseolus</taxon>
    </lineage>
</organism>
<gene>
    <name evidence="6" type="ORF">VNO80_25034</name>
</gene>
<comment type="subcellular location">
    <subcellularLocation>
        <location evidence="4">Secreted</location>
        <location evidence="4">Extracellular space</location>
        <location evidence="4">Apoplast</location>
    </subcellularLocation>
</comment>
<evidence type="ECO:0000256" key="4">
    <source>
        <dbReference type="RuleBase" id="RU363099"/>
    </source>
</evidence>
<dbReference type="PANTHER" id="PTHR21495">
    <property type="entry name" value="NUCLEOPORIN-RELATED"/>
    <property type="match status" value="1"/>
</dbReference>
<feature type="coiled-coil region" evidence="5">
    <location>
        <begin position="5"/>
        <end position="53"/>
    </location>
</feature>
<dbReference type="GO" id="GO:0048046">
    <property type="term" value="C:apoplast"/>
    <property type="evidence" value="ECO:0007669"/>
    <property type="project" value="UniProtKB-SubCell"/>
</dbReference>
<dbReference type="EMBL" id="JAYMYR010000009">
    <property type="protein sequence ID" value="KAK7342091.1"/>
    <property type="molecule type" value="Genomic_DNA"/>
</dbReference>
<keyword evidence="3 4" id="KW-0964">Secreted</keyword>
<evidence type="ECO:0000256" key="5">
    <source>
        <dbReference type="SAM" id="Coils"/>
    </source>
</evidence>
<sequence length="218" mass="24824">MKFKTEKLESKHETKKYEVKSLETEIKTLKKKKEALKKELKARTKELENFQEARIKDFEARRKEVENFLVEHDQRFKENQSLWNGVSGLLYVAEAKDPIPKTMILYLQDTTEGPNATVFWIIGLNGKVCGRAQGMLVLSALDGPNPFVALSVVFTNLQYNGSSIEIQGVSRQCEKFREVSVVSGTGKFRFVKGYAVFETTSFDAKTSHSIISLIITFQ</sequence>
<dbReference type="Pfam" id="PF03018">
    <property type="entry name" value="Dirigent"/>
    <property type="match status" value="1"/>
</dbReference>
<reference evidence="6 7" key="1">
    <citation type="submission" date="2024-01" db="EMBL/GenBank/DDBJ databases">
        <title>The genomes of 5 underutilized Papilionoideae crops provide insights into root nodulation and disease resistanc.</title>
        <authorList>
            <person name="Jiang F."/>
        </authorList>
    </citation>
    <scope>NUCLEOTIDE SEQUENCE [LARGE SCALE GENOMIC DNA]</scope>
    <source>
        <strain evidence="6">JINMINGXINNONG_FW02</strain>
        <tissue evidence="6">Leaves</tissue>
    </source>
</reference>
<comment type="similarity">
    <text evidence="1 4">Belongs to the plant dirigent protein family.</text>
</comment>
<dbReference type="Gene3D" id="2.40.480.10">
    <property type="entry name" value="Allene oxide cyclase-like"/>
    <property type="match status" value="1"/>
</dbReference>
<comment type="caution">
    <text evidence="6">The sequence shown here is derived from an EMBL/GenBank/DDBJ whole genome shotgun (WGS) entry which is preliminary data.</text>
</comment>